<dbReference type="EC" id="2.1.3.1" evidence="3"/>
<sequence>MNVVPWREDSPIESVRDNAYALNDLKSEPQRQRLKMTIKQELLDDLEKRRTAATAAGGQERIDKQHAKGQLTARERLDYLFDAQTFQEWGMHVEHACHDFGMEKKVLPADGVVTGVGQMLGRPVASFSQDTAVGGGALGQRHAKKICDLMDYASQCGLPFVAINDSGGARIQEGVDALSGYGQVFYRNVILSGCVPQIAVIAGNCAGGAAYSPALMDFLIMTRENANMFICGPQVIKAATGVETTMEEIGSAAANAGISGNVHFVADNDEHALDLVRELLSYLPSNNVENPPHMPAPSISMEPDESMNDIVPEDAKGSMDMYEVIRRVVDDGKYLEVHQQFAQNIIVAFARVDGVVVGVVANQPKVKAGTIDIDASDKAARFIRFCNAFNIPLLTLVDVPGFLPGVQQEQGGIIRHGAKMLFAYSAATVPKITVITRKAYGGSYLAMCSRDMGADVVLAWPTAEIAVMGANGAVNILYRREIANAEDPNEKRKELTDEYHSRFASPYMAASRGMITDVITPEMTRGAVSLALRNTLMKSETRPPKKHGLIPL</sequence>
<evidence type="ECO:0000259" key="2">
    <source>
        <dbReference type="PROSITE" id="PS50989"/>
    </source>
</evidence>
<protein>
    <submittedName>
        <fullName evidence="3">Methylmalonyl-CoA carboxyltransferase 12S subunit</fullName>
        <ecNumber evidence="3">2.1.3.1</ecNumber>
    </submittedName>
</protein>
<dbReference type="GO" id="GO:0009317">
    <property type="term" value="C:acetyl-CoA carboxylase complex"/>
    <property type="evidence" value="ECO:0007669"/>
    <property type="project" value="TreeGrafter"/>
</dbReference>
<dbReference type="GO" id="GO:0004658">
    <property type="term" value="F:propionyl-CoA carboxylase activity"/>
    <property type="evidence" value="ECO:0007669"/>
    <property type="project" value="TreeGrafter"/>
</dbReference>
<dbReference type="PANTHER" id="PTHR43842:SF2">
    <property type="entry name" value="PROPIONYL-COA CARBOXYLASE BETA CHAIN, MITOCHONDRIAL"/>
    <property type="match status" value="1"/>
</dbReference>
<dbReference type="Gene3D" id="3.90.226.10">
    <property type="entry name" value="2-enoyl-CoA Hydratase, Chain A, domain 1"/>
    <property type="match status" value="2"/>
</dbReference>
<dbReference type="InterPro" id="IPR011762">
    <property type="entry name" value="COA_CT_N"/>
</dbReference>
<feature type="domain" description="CoA carboxyltransferase C-terminal" evidence="2">
    <location>
        <begin position="302"/>
        <end position="542"/>
    </location>
</feature>
<dbReference type="InterPro" id="IPR051047">
    <property type="entry name" value="AccD/PCCB"/>
</dbReference>
<dbReference type="PROSITE" id="PS50989">
    <property type="entry name" value="COA_CT_CTER"/>
    <property type="match status" value="1"/>
</dbReference>
<keyword evidence="3" id="KW-0808">Transferase</keyword>
<proteinExistence type="predicted"/>
<feature type="domain" description="CoA carboxyltransferase N-terminal" evidence="1">
    <location>
        <begin position="35"/>
        <end position="295"/>
    </location>
</feature>
<comment type="caution">
    <text evidence="3">The sequence shown here is derived from an EMBL/GenBank/DDBJ whole genome shotgun (WGS) entry which is preliminary data.</text>
</comment>
<accession>A0A5C6E9T4</accession>
<dbReference type="PANTHER" id="PTHR43842">
    <property type="entry name" value="PROPIONYL-COA CARBOXYLASE BETA CHAIN"/>
    <property type="match status" value="1"/>
</dbReference>
<dbReference type="InterPro" id="IPR034733">
    <property type="entry name" value="AcCoA_carboxyl_beta"/>
</dbReference>
<dbReference type="PROSITE" id="PS50980">
    <property type="entry name" value="COA_CT_NTER"/>
    <property type="match status" value="1"/>
</dbReference>
<name>A0A5C6E9T4_9BACT</name>
<evidence type="ECO:0000313" key="3">
    <source>
        <dbReference type="EMBL" id="TWU45490.1"/>
    </source>
</evidence>
<dbReference type="EMBL" id="SJPY01000001">
    <property type="protein sequence ID" value="TWU45490.1"/>
    <property type="molecule type" value="Genomic_DNA"/>
</dbReference>
<reference evidence="3 4" key="1">
    <citation type="submission" date="2019-02" db="EMBL/GenBank/DDBJ databases">
        <title>Deep-cultivation of Planctomycetes and their phenomic and genomic characterization uncovers novel biology.</title>
        <authorList>
            <person name="Wiegand S."/>
            <person name="Jogler M."/>
            <person name="Boedeker C."/>
            <person name="Pinto D."/>
            <person name="Vollmers J."/>
            <person name="Rivas-Marin E."/>
            <person name="Kohn T."/>
            <person name="Peeters S.H."/>
            <person name="Heuer A."/>
            <person name="Rast P."/>
            <person name="Oberbeckmann S."/>
            <person name="Bunk B."/>
            <person name="Jeske O."/>
            <person name="Meyerdierks A."/>
            <person name="Storesund J.E."/>
            <person name="Kallscheuer N."/>
            <person name="Luecker S."/>
            <person name="Lage O.M."/>
            <person name="Pohl T."/>
            <person name="Merkel B.J."/>
            <person name="Hornburger P."/>
            <person name="Mueller R.-W."/>
            <person name="Bruemmer F."/>
            <person name="Labrenz M."/>
            <person name="Spormann A.M."/>
            <person name="Op Den Camp H."/>
            <person name="Overmann J."/>
            <person name="Amann R."/>
            <person name="Jetten M.S.M."/>
            <person name="Mascher T."/>
            <person name="Medema M.H."/>
            <person name="Devos D.P."/>
            <person name="Kaster A.-K."/>
            <person name="Ovreas L."/>
            <person name="Rohde M."/>
            <person name="Galperin M.Y."/>
            <person name="Jogler C."/>
        </authorList>
    </citation>
    <scope>NUCLEOTIDE SEQUENCE [LARGE SCALE GENOMIC DNA]</scope>
    <source>
        <strain evidence="3 4">Q31b</strain>
    </source>
</reference>
<dbReference type="SUPFAM" id="SSF52096">
    <property type="entry name" value="ClpP/crotonase"/>
    <property type="match status" value="2"/>
</dbReference>
<dbReference type="InterPro" id="IPR029045">
    <property type="entry name" value="ClpP/crotonase-like_dom_sf"/>
</dbReference>
<dbReference type="Pfam" id="PF01039">
    <property type="entry name" value="Carboxyl_trans"/>
    <property type="match status" value="1"/>
</dbReference>
<gene>
    <name evidence="3" type="ORF">Q31b_06620</name>
</gene>
<evidence type="ECO:0000259" key="1">
    <source>
        <dbReference type="PROSITE" id="PS50980"/>
    </source>
</evidence>
<dbReference type="AlphaFoldDB" id="A0A5C6E9T4"/>
<evidence type="ECO:0000313" key="4">
    <source>
        <dbReference type="Proteomes" id="UP000315471"/>
    </source>
</evidence>
<dbReference type="GO" id="GO:0047154">
    <property type="term" value="F:methylmalonyl-CoA carboxytransferase activity"/>
    <property type="evidence" value="ECO:0007669"/>
    <property type="project" value="UniProtKB-EC"/>
</dbReference>
<keyword evidence="4" id="KW-1185">Reference proteome</keyword>
<organism evidence="3 4">
    <name type="scientific">Novipirellula aureliae</name>
    <dbReference type="NCBI Taxonomy" id="2527966"/>
    <lineage>
        <taxon>Bacteria</taxon>
        <taxon>Pseudomonadati</taxon>
        <taxon>Planctomycetota</taxon>
        <taxon>Planctomycetia</taxon>
        <taxon>Pirellulales</taxon>
        <taxon>Pirellulaceae</taxon>
        <taxon>Novipirellula</taxon>
    </lineage>
</organism>
<dbReference type="Proteomes" id="UP000315471">
    <property type="component" value="Unassembled WGS sequence"/>
</dbReference>
<dbReference type="InterPro" id="IPR011763">
    <property type="entry name" value="COA_CT_C"/>
</dbReference>